<protein>
    <submittedName>
        <fullName evidence="2">Uncharacterized protein</fullName>
    </submittedName>
</protein>
<evidence type="ECO:0000313" key="3">
    <source>
        <dbReference type="Proteomes" id="UP000635477"/>
    </source>
</evidence>
<evidence type="ECO:0000313" key="2">
    <source>
        <dbReference type="EMBL" id="KAF4984739.1"/>
    </source>
</evidence>
<reference evidence="2" key="2">
    <citation type="submission" date="2020-05" db="EMBL/GenBank/DDBJ databases">
        <authorList>
            <person name="Kim H.-S."/>
            <person name="Proctor R.H."/>
            <person name="Brown D.W."/>
        </authorList>
    </citation>
    <scope>NUCLEOTIDE SEQUENCE</scope>
    <source>
        <strain evidence="2">NRRL 22465</strain>
    </source>
</reference>
<dbReference type="OrthoDB" id="1896086at2759"/>
<proteinExistence type="predicted"/>
<sequence length="300" mass="33081">MSFNYLVKLVLLASSATGLVVPRGITPDELDKLLPRGPDMPDNPRLEFGKDECFGTGAVDEGVEWTGCEATNKLNDDGECPIGPHSEYPCETYCEQSLKWGWGREVRYQGASCRKGTCNLEDRKTNALGESLTVGIQIGHGAFLAGVSYSWSEEKTYVSGVVREKPEDLKDDCGYWAFIPYTVTSCGITSKGDHRQHWFEGESCRNRVEKEECVEDYLRYSDGLPAGQTIFVATKCDGSGDGDGDKLAFCKQDEIYLKLGVSSDEKVHQDYAFSWLDDDASKGPGVTAQAMCERGEWPPA</sequence>
<comment type="caution">
    <text evidence="2">The sequence shown here is derived from an EMBL/GenBank/DDBJ whole genome shotgun (WGS) entry which is preliminary data.</text>
</comment>
<organism evidence="2 3">
    <name type="scientific">Fusarium zealandicum</name>
    <dbReference type="NCBI Taxonomy" id="1053134"/>
    <lineage>
        <taxon>Eukaryota</taxon>
        <taxon>Fungi</taxon>
        <taxon>Dikarya</taxon>
        <taxon>Ascomycota</taxon>
        <taxon>Pezizomycotina</taxon>
        <taxon>Sordariomycetes</taxon>
        <taxon>Hypocreomycetidae</taxon>
        <taxon>Hypocreales</taxon>
        <taxon>Nectriaceae</taxon>
        <taxon>Fusarium</taxon>
        <taxon>Fusarium staphyleae species complex</taxon>
    </lineage>
</organism>
<feature type="chain" id="PRO_5034914674" evidence="1">
    <location>
        <begin position="19"/>
        <end position="300"/>
    </location>
</feature>
<evidence type="ECO:0000256" key="1">
    <source>
        <dbReference type="SAM" id="SignalP"/>
    </source>
</evidence>
<keyword evidence="3" id="KW-1185">Reference proteome</keyword>
<dbReference type="AlphaFoldDB" id="A0A8H4UW24"/>
<name>A0A8H4UW24_9HYPO</name>
<reference evidence="2" key="1">
    <citation type="journal article" date="2020" name="BMC Genomics">
        <title>Correction to: Identification and distribution of gene clusters required for synthesis of sphingolipid metabolism inhibitors in diverse species of the filamentous fungus Fusarium.</title>
        <authorList>
            <person name="Kim H.S."/>
            <person name="Lohmar J.M."/>
            <person name="Busman M."/>
            <person name="Brown D.W."/>
            <person name="Naumann T.A."/>
            <person name="Divon H.H."/>
            <person name="Lysoe E."/>
            <person name="Uhlig S."/>
            <person name="Proctor R.H."/>
        </authorList>
    </citation>
    <scope>NUCLEOTIDE SEQUENCE</scope>
    <source>
        <strain evidence="2">NRRL 22465</strain>
    </source>
</reference>
<accession>A0A8H4UW24</accession>
<feature type="signal peptide" evidence="1">
    <location>
        <begin position="1"/>
        <end position="18"/>
    </location>
</feature>
<gene>
    <name evidence="2" type="ORF">FZEAL_100</name>
</gene>
<dbReference type="Proteomes" id="UP000635477">
    <property type="component" value="Unassembled WGS sequence"/>
</dbReference>
<keyword evidence="1" id="KW-0732">Signal</keyword>
<dbReference type="EMBL" id="JABEYC010000005">
    <property type="protein sequence ID" value="KAF4984739.1"/>
    <property type="molecule type" value="Genomic_DNA"/>
</dbReference>